<dbReference type="InterPro" id="IPR050553">
    <property type="entry name" value="Thioredoxin_ResA/DsbE_sf"/>
</dbReference>
<accession>A0A239I6X2</accession>
<keyword evidence="1" id="KW-0472">Membrane</keyword>
<keyword evidence="1" id="KW-1133">Transmembrane helix</keyword>
<protein>
    <submittedName>
        <fullName evidence="3">Thiol-disulfide isomerase or thioredoxin</fullName>
    </submittedName>
</protein>
<dbReference type="InterPro" id="IPR013766">
    <property type="entry name" value="Thioredoxin_domain"/>
</dbReference>
<organism evidence="3 4">
    <name type="scientific">Pontibacter ummariensis</name>
    <dbReference type="NCBI Taxonomy" id="1610492"/>
    <lineage>
        <taxon>Bacteria</taxon>
        <taxon>Pseudomonadati</taxon>
        <taxon>Bacteroidota</taxon>
        <taxon>Cytophagia</taxon>
        <taxon>Cytophagales</taxon>
        <taxon>Hymenobacteraceae</taxon>
        <taxon>Pontibacter</taxon>
    </lineage>
</organism>
<evidence type="ECO:0000313" key="3">
    <source>
        <dbReference type="EMBL" id="SNS89269.1"/>
    </source>
</evidence>
<dbReference type="Gene3D" id="3.40.30.10">
    <property type="entry name" value="Glutaredoxin"/>
    <property type="match status" value="1"/>
</dbReference>
<dbReference type="GO" id="GO:0016853">
    <property type="term" value="F:isomerase activity"/>
    <property type="evidence" value="ECO:0007669"/>
    <property type="project" value="UniProtKB-KW"/>
</dbReference>
<keyword evidence="3" id="KW-0413">Isomerase</keyword>
<dbReference type="CDD" id="cd02966">
    <property type="entry name" value="TlpA_like_family"/>
    <property type="match status" value="1"/>
</dbReference>
<dbReference type="RefSeq" id="WP_089320370.1">
    <property type="nucleotide sequence ID" value="NZ_FZOQ01000016.1"/>
</dbReference>
<keyword evidence="1" id="KW-0812">Transmembrane</keyword>
<dbReference type="SUPFAM" id="SSF52833">
    <property type="entry name" value="Thioredoxin-like"/>
    <property type="match status" value="1"/>
</dbReference>
<proteinExistence type="predicted"/>
<dbReference type="Pfam" id="PF00578">
    <property type="entry name" value="AhpC-TSA"/>
    <property type="match status" value="1"/>
</dbReference>
<dbReference type="Proteomes" id="UP000198432">
    <property type="component" value="Unassembled WGS sequence"/>
</dbReference>
<dbReference type="OrthoDB" id="6399635at2"/>
<keyword evidence="4" id="KW-1185">Reference proteome</keyword>
<dbReference type="PANTHER" id="PTHR42852:SF17">
    <property type="entry name" value="THIOREDOXIN-LIKE PROTEIN HI_1115"/>
    <property type="match status" value="1"/>
</dbReference>
<reference evidence="4" key="1">
    <citation type="submission" date="2017-06" db="EMBL/GenBank/DDBJ databases">
        <authorList>
            <person name="Varghese N."/>
            <person name="Submissions S."/>
        </authorList>
    </citation>
    <scope>NUCLEOTIDE SEQUENCE [LARGE SCALE GENOMIC DNA]</scope>
    <source>
        <strain evidence="4">NKM1</strain>
    </source>
</reference>
<dbReference type="InterPro" id="IPR000866">
    <property type="entry name" value="AhpC/TSA"/>
</dbReference>
<name>A0A239I6X2_9BACT</name>
<evidence type="ECO:0000259" key="2">
    <source>
        <dbReference type="PROSITE" id="PS51352"/>
    </source>
</evidence>
<gene>
    <name evidence="3" type="ORF">SAMN06296052_11616</name>
</gene>
<dbReference type="GO" id="GO:0016209">
    <property type="term" value="F:antioxidant activity"/>
    <property type="evidence" value="ECO:0007669"/>
    <property type="project" value="InterPro"/>
</dbReference>
<feature type="domain" description="Thioredoxin" evidence="2">
    <location>
        <begin position="49"/>
        <end position="201"/>
    </location>
</feature>
<dbReference type="AlphaFoldDB" id="A0A239I6X2"/>
<dbReference type="GO" id="GO:0016491">
    <property type="term" value="F:oxidoreductase activity"/>
    <property type="evidence" value="ECO:0007669"/>
    <property type="project" value="InterPro"/>
</dbReference>
<dbReference type="EMBL" id="FZOQ01000016">
    <property type="protein sequence ID" value="SNS89269.1"/>
    <property type="molecule type" value="Genomic_DNA"/>
</dbReference>
<dbReference type="InterPro" id="IPR036249">
    <property type="entry name" value="Thioredoxin-like_sf"/>
</dbReference>
<evidence type="ECO:0000313" key="4">
    <source>
        <dbReference type="Proteomes" id="UP000198432"/>
    </source>
</evidence>
<dbReference type="PANTHER" id="PTHR42852">
    <property type="entry name" value="THIOL:DISULFIDE INTERCHANGE PROTEIN DSBE"/>
    <property type="match status" value="1"/>
</dbReference>
<sequence length="201" mass="22892">MSNKNFSMKDVYGWLVMIAVFGLLYLTGLHTEVIGQVQRLLLATSLFRPELPEENPEVPTDNTTMVGQDFLLQSLDGQESFRLESLQGKVVFINFWATWCPPCIAEMPNIQSLYEQVRSDKITFLMVSLDEDPAKALRFIEKKGYTLPVFRPASPLPKEFITQSIPTTIVLSPEGKLIVHKEGMADYDTQEFRSFLLHLSE</sequence>
<evidence type="ECO:0000256" key="1">
    <source>
        <dbReference type="SAM" id="Phobius"/>
    </source>
</evidence>
<feature type="transmembrane region" description="Helical" evidence="1">
    <location>
        <begin position="12"/>
        <end position="29"/>
    </location>
</feature>
<dbReference type="PROSITE" id="PS51352">
    <property type="entry name" value="THIOREDOXIN_2"/>
    <property type="match status" value="1"/>
</dbReference>